<gene>
    <name evidence="1" type="ORF">MGWOODY_XGa2922</name>
</gene>
<dbReference type="Gene3D" id="3.40.50.1820">
    <property type="entry name" value="alpha/beta hydrolase"/>
    <property type="match status" value="1"/>
</dbReference>
<reference evidence="1" key="1">
    <citation type="submission" date="2015-10" db="EMBL/GenBank/DDBJ databases">
        <authorList>
            <person name="Gilbert D.G."/>
        </authorList>
    </citation>
    <scope>NUCLEOTIDE SEQUENCE</scope>
</reference>
<evidence type="ECO:0008006" key="2">
    <source>
        <dbReference type="Google" id="ProtNLM"/>
    </source>
</evidence>
<name>A0A161K1I1_9ZZZZ</name>
<dbReference type="InterPro" id="IPR022529">
    <property type="entry name" value="DUF3530"/>
</dbReference>
<sequence length="255" mass="28249">MMGMCNKYIVLVLGIVLVTPGFASDLGKEQRWREQVADSIMDGEEVDVMVEGRGVFGIYTEAANDSKKGMIVVHGTGIHPDWEQVVQPIRVAMTEQGWHTLSIQMPILRNGAEFEEYVLLYPEVPPRLKAAEQFLKQKGAETLVIVAHSQGATMSSYYLSRNGNDIQGFVAIGMGATQKDSDVNSAISLKTINIPVLDLYGSDDLPGVLETAERRKQAATHNAQYSQQVIQGANHFFDQMDDELIRAVADWSQQF</sequence>
<organism evidence="1">
    <name type="scientific">hydrothermal vent metagenome</name>
    <dbReference type="NCBI Taxonomy" id="652676"/>
    <lineage>
        <taxon>unclassified sequences</taxon>
        <taxon>metagenomes</taxon>
        <taxon>ecological metagenomes</taxon>
    </lineage>
</organism>
<protein>
    <recommendedName>
        <fullName evidence="2">DUF3530 family protein</fullName>
    </recommendedName>
</protein>
<dbReference type="AlphaFoldDB" id="A0A161K1I1"/>
<dbReference type="SUPFAM" id="SSF53474">
    <property type="entry name" value="alpha/beta-Hydrolases"/>
    <property type="match status" value="1"/>
</dbReference>
<proteinExistence type="predicted"/>
<dbReference type="EMBL" id="CZRL01000098">
    <property type="protein sequence ID" value="CUS53857.1"/>
    <property type="molecule type" value="Genomic_DNA"/>
</dbReference>
<dbReference type="Pfam" id="PF12048">
    <property type="entry name" value="DUF3530"/>
    <property type="match status" value="2"/>
</dbReference>
<accession>A0A161K1I1</accession>
<evidence type="ECO:0000313" key="1">
    <source>
        <dbReference type="EMBL" id="CUS53857.1"/>
    </source>
</evidence>
<dbReference type="InterPro" id="IPR029058">
    <property type="entry name" value="AB_hydrolase_fold"/>
</dbReference>